<name>A0A9X9WG02_9PROT</name>
<dbReference type="RefSeq" id="WP_168038367.1">
    <property type="nucleotide sequence ID" value="NZ_JAAEDK010000015.1"/>
</dbReference>
<keyword evidence="2" id="KW-0378">Hydrolase</keyword>
<protein>
    <submittedName>
        <fullName evidence="2">Alpha/beta hydrolase</fullName>
    </submittedName>
</protein>
<organism evidence="2 5">
    <name type="scientific">Neoroseomonas oryzicola</name>
    <dbReference type="NCBI Taxonomy" id="535904"/>
    <lineage>
        <taxon>Bacteria</taxon>
        <taxon>Pseudomonadati</taxon>
        <taxon>Pseudomonadota</taxon>
        <taxon>Alphaproteobacteria</taxon>
        <taxon>Acetobacterales</taxon>
        <taxon>Acetobacteraceae</taxon>
        <taxon>Neoroseomonas</taxon>
    </lineage>
</organism>
<sequence length="266" mass="28260">MRRVLTWLGVIAAIPLLLVGALWLGQERMIFLPDDRVIAASPGWTRETLRAPDGTDLAFLAAEGSPARPVILHFHGNGGNAADRADLGDVLRNLGFGVVLAEYRGYGGNAGRPGEAAIAADAAAYLAWVQARFSGRRLILWGESLGTAVVTRLAEGRGDIAAVVLESPFTSIADIARGMYPLVPTDHLLRHRFESLPRVAGLRAPLLVIATEEDRITPAAHARLMAEAGRGRLLLLPGGAHPAVLNDASGQGLRAVLDFLATIPRN</sequence>
<dbReference type="Gene3D" id="3.40.50.1820">
    <property type="entry name" value="alpha/beta hydrolase"/>
    <property type="match status" value="1"/>
</dbReference>
<dbReference type="AlphaFoldDB" id="A0A9X9WG02"/>
<proteinExistence type="predicted"/>
<reference evidence="2" key="3">
    <citation type="journal article" date="2021" name="Syst. Appl. Microbiol.">
        <title>Roseomonas hellenica sp. nov., isolated from roots of wild-growing Alkanna tinctoria.</title>
        <authorList>
            <person name="Rat A."/>
            <person name="Naranjo H.D."/>
            <person name="Lebbe L."/>
            <person name="Cnockaert M."/>
            <person name="Krigas N."/>
            <person name="Grigoriadou K."/>
            <person name="Maloupa E."/>
            <person name="Willems A."/>
        </authorList>
    </citation>
    <scope>NUCLEOTIDE SEQUENCE</scope>
    <source>
        <strain evidence="2">LMG 31161</strain>
    </source>
</reference>
<reference evidence="3 4" key="2">
    <citation type="submission" date="2020-02" db="EMBL/GenBank/DDBJ databases">
        <authorList>
            <person name="Sun Q."/>
            <person name="Inoue M."/>
        </authorList>
    </citation>
    <scope>NUCLEOTIDE SEQUENCE [LARGE SCALE GENOMIC DNA]</scope>
    <source>
        <strain evidence="3 4">KCTC 22478</strain>
    </source>
</reference>
<dbReference type="EMBL" id="JAAEDK010000015">
    <property type="protein sequence ID" value="MBR0659262.1"/>
    <property type="molecule type" value="Genomic_DNA"/>
</dbReference>
<evidence type="ECO:0000313" key="3">
    <source>
        <dbReference type="EMBL" id="NKE15604.1"/>
    </source>
</evidence>
<dbReference type="Proteomes" id="UP000746741">
    <property type="component" value="Unassembled WGS sequence"/>
</dbReference>
<dbReference type="Proteomes" id="UP001138708">
    <property type="component" value="Unassembled WGS sequence"/>
</dbReference>
<evidence type="ECO:0000313" key="5">
    <source>
        <dbReference type="Proteomes" id="UP001138708"/>
    </source>
</evidence>
<dbReference type="SUPFAM" id="SSF53474">
    <property type="entry name" value="alpha/beta-Hydrolases"/>
    <property type="match status" value="1"/>
</dbReference>
<dbReference type="EMBL" id="JAAVUP010000001">
    <property type="protein sequence ID" value="NKE15604.1"/>
    <property type="molecule type" value="Genomic_DNA"/>
</dbReference>
<dbReference type="InterPro" id="IPR022742">
    <property type="entry name" value="Hydrolase_4"/>
</dbReference>
<keyword evidence="4" id="KW-1185">Reference proteome</keyword>
<gene>
    <name evidence="3" type="ORF">GWK15_01490</name>
    <name evidence="2" type="ORF">GXW75_08390</name>
</gene>
<dbReference type="GO" id="GO:0016787">
    <property type="term" value="F:hydrolase activity"/>
    <property type="evidence" value="ECO:0007669"/>
    <property type="project" value="UniProtKB-KW"/>
</dbReference>
<reference evidence="2" key="1">
    <citation type="submission" date="2020-01" db="EMBL/GenBank/DDBJ databases">
        <authorList>
            <person name="Rat A."/>
        </authorList>
    </citation>
    <scope>NUCLEOTIDE SEQUENCE</scope>
    <source>
        <strain evidence="2">LMG 31161</strain>
    </source>
</reference>
<accession>A0A9X9WG02</accession>
<feature type="domain" description="Serine aminopeptidase S33" evidence="1">
    <location>
        <begin position="66"/>
        <end position="174"/>
    </location>
</feature>
<dbReference type="Pfam" id="PF12146">
    <property type="entry name" value="Hydrolase_4"/>
    <property type="match status" value="1"/>
</dbReference>
<comment type="caution">
    <text evidence="2">The sequence shown here is derived from an EMBL/GenBank/DDBJ whole genome shotgun (WGS) entry which is preliminary data.</text>
</comment>
<evidence type="ECO:0000313" key="2">
    <source>
        <dbReference type="EMBL" id="MBR0659262.1"/>
    </source>
</evidence>
<dbReference type="PANTHER" id="PTHR12277">
    <property type="entry name" value="ALPHA/BETA HYDROLASE DOMAIN-CONTAINING PROTEIN"/>
    <property type="match status" value="1"/>
</dbReference>
<evidence type="ECO:0000259" key="1">
    <source>
        <dbReference type="Pfam" id="PF12146"/>
    </source>
</evidence>
<evidence type="ECO:0000313" key="4">
    <source>
        <dbReference type="Proteomes" id="UP000746741"/>
    </source>
</evidence>
<dbReference type="InterPro" id="IPR029058">
    <property type="entry name" value="AB_hydrolase_fold"/>
</dbReference>